<dbReference type="PROSITE" id="PS00383">
    <property type="entry name" value="TYR_PHOSPHATASE_1"/>
    <property type="match status" value="1"/>
</dbReference>
<dbReference type="AlphaFoldDB" id="A0A7R9D7J7"/>
<keyword evidence="5" id="KW-0378">Hydrolase</keyword>
<dbReference type="SMART" id="SM00194">
    <property type="entry name" value="PTPc"/>
    <property type="match status" value="1"/>
</dbReference>
<evidence type="ECO:0000256" key="5">
    <source>
        <dbReference type="ARBA" id="ARBA00022801"/>
    </source>
</evidence>
<feature type="compositionally biased region" description="Polar residues" evidence="8">
    <location>
        <begin position="370"/>
        <end position="379"/>
    </location>
</feature>
<sequence length="523" mass="58863">MPLVNNGLRSSMPIVKRARDTAFVLELKLLSEKLKSLKECSCSEGENEVNRKKNRYKDILPFDSSRVKLSEYVGVPGSNYINANFIRGASGSPAYIASQGPLPHTVNDFWRMVVEWDVQVIVMACSVEEAGKHKCEKYWVDHENEEKEFGNVKIRLVKASVICPDYLVRTMLIKYKSLNNNEIEVERKVCQYHYVAWPDHGVPSKVRPLVDMVRKVRETQVSETVPVLVHCSAGCGRTGTICAIDYVWGLLRSGKLSKDFSLFKLVQSMRKQRIAMVQTKEQYILVHQAVRELFNDQLRVIESHPYENIDINGMPLVKAGELAHASISSENTVEDQQEGLTFREESKKEKLTQVVSGWTSSKKSLPETLPHSSKMNPPMQQYRHSKGNFPISKSKSMNIHQCSKTDVAQIDVGASYLPATTFAQQQNPTDEVVSYGLVAGVKFRRGSQDDLALSPSSPPRVRRHASIILLRHSLIETTEGDVAPLSVWGSTQDNNTWEMSVGVTGFNDVLVKHFLDLFLGIPL</sequence>
<comment type="similarity">
    <text evidence="7">Belongs to the protein-tyrosine phosphatase family. Non-receptor class 4 subfamily.</text>
</comment>
<dbReference type="PANTHER" id="PTHR45983:SF2">
    <property type="entry name" value="PROTEIN-TYROSINE-PHOSPHATASE"/>
    <property type="match status" value="1"/>
</dbReference>
<reference evidence="11" key="1">
    <citation type="submission" date="2020-11" db="EMBL/GenBank/DDBJ databases">
        <authorList>
            <person name="Tran Van P."/>
        </authorList>
    </citation>
    <scope>NUCLEOTIDE SEQUENCE</scope>
</reference>
<dbReference type="GO" id="GO:0048666">
    <property type="term" value="P:neuron development"/>
    <property type="evidence" value="ECO:0007669"/>
    <property type="project" value="UniProtKB-ARBA"/>
</dbReference>
<feature type="compositionally biased region" description="Polar residues" evidence="8">
    <location>
        <begin position="353"/>
        <end position="363"/>
    </location>
</feature>
<dbReference type="EMBL" id="OD004237">
    <property type="protein sequence ID" value="CAD7409580.1"/>
    <property type="molecule type" value="Genomic_DNA"/>
</dbReference>
<proteinExistence type="inferred from homology"/>
<dbReference type="InterPro" id="IPR029021">
    <property type="entry name" value="Prot-tyrosine_phosphatase-like"/>
</dbReference>
<keyword evidence="4" id="KW-0597">Phosphoprotein</keyword>
<evidence type="ECO:0000259" key="10">
    <source>
        <dbReference type="PROSITE" id="PS50056"/>
    </source>
</evidence>
<evidence type="ECO:0000256" key="7">
    <source>
        <dbReference type="ARBA" id="ARBA00034734"/>
    </source>
</evidence>
<keyword evidence="6" id="KW-0904">Protein phosphatase</keyword>
<dbReference type="FunFam" id="3.90.190.10:FF:000045">
    <property type="entry name" value="Tyrosine-protein phosphatase non-receptor type 12"/>
    <property type="match status" value="1"/>
</dbReference>
<feature type="domain" description="Tyrosine-protein phosphatase" evidence="9">
    <location>
        <begin position="23"/>
        <end position="293"/>
    </location>
</feature>
<dbReference type="SUPFAM" id="SSF52799">
    <property type="entry name" value="(Phosphotyrosine protein) phosphatases II"/>
    <property type="match status" value="1"/>
</dbReference>
<evidence type="ECO:0000256" key="3">
    <source>
        <dbReference type="ARBA" id="ARBA00022490"/>
    </source>
</evidence>
<dbReference type="InterPro" id="IPR047170">
    <property type="entry name" value="PTN12/18/22"/>
</dbReference>
<evidence type="ECO:0000259" key="9">
    <source>
        <dbReference type="PROSITE" id="PS50055"/>
    </source>
</evidence>
<gene>
    <name evidence="11" type="ORF">TPSB3V08_LOCUS6911</name>
</gene>
<evidence type="ECO:0000256" key="8">
    <source>
        <dbReference type="SAM" id="MobiDB-lite"/>
    </source>
</evidence>
<protein>
    <recommendedName>
        <fullName evidence="2">protein-tyrosine-phosphatase</fullName>
        <ecNumber evidence="2">3.1.3.48</ecNumber>
    </recommendedName>
</protein>
<evidence type="ECO:0000256" key="6">
    <source>
        <dbReference type="ARBA" id="ARBA00022912"/>
    </source>
</evidence>
<dbReference type="Gene3D" id="3.90.190.10">
    <property type="entry name" value="Protein tyrosine phosphatase superfamily"/>
    <property type="match status" value="1"/>
</dbReference>
<dbReference type="InterPro" id="IPR000387">
    <property type="entry name" value="Tyr_Pase_dom"/>
</dbReference>
<feature type="domain" description="Tyrosine specific protein phosphatases" evidence="10">
    <location>
        <begin position="207"/>
        <end position="284"/>
    </location>
</feature>
<keyword evidence="3" id="KW-0963">Cytoplasm</keyword>
<dbReference type="PROSITE" id="PS50056">
    <property type="entry name" value="TYR_PHOSPHATASE_2"/>
    <property type="match status" value="1"/>
</dbReference>
<dbReference type="PRINTS" id="PR00700">
    <property type="entry name" value="PRTYPHPHTASE"/>
</dbReference>
<evidence type="ECO:0000313" key="11">
    <source>
        <dbReference type="EMBL" id="CAD7409580.1"/>
    </source>
</evidence>
<feature type="region of interest" description="Disordered" evidence="8">
    <location>
        <begin position="353"/>
        <end position="380"/>
    </location>
</feature>
<dbReference type="GO" id="GO:0004726">
    <property type="term" value="F:non-membrane spanning protein tyrosine phosphatase activity"/>
    <property type="evidence" value="ECO:0007669"/>
    <property type="project" value="InterPro"/>
</dbReference>
<dbReference type="GO" id="GO:0005737">
    <property type="term" value="C:cytoplasm"/>
    <property type="evidence" value="ECO:0007669"/>
    <property type="project" value="UniProtKB-SubCell"/>
</dbReference>
<dbReference type="Pfam" id="PF00102">
    <property type="entry name" value="Y_phosphatase"/>
    <property type="match status" value="1"/>
</dbReference>
<dbReference type="InterPro" id="IPR000242">
    <property type="entry name" value="PTP_cat"/>
</dbReference>
<evidence type="ECO:0000256" key="1">
    <source>
        <dbReference type="ARBA" id="ARBA00004496"/>
    </source>
</evidence>
<dbReference type="GO" id="GO:0005634">
    <property type="term" value="C:nucleus"/>
    <property type="evidence" value="ECO:0007669"/>
    <property type="project" value="TreeGrafter"/>
</dbReference>
<dbReference type="EC" id="3.1.3.48" evidence="2"/>
<name>A0A7R9D7J7_TIMPO</name>
<dbReference type="PANTHER" id="PTHR45983">
    <property type="entry name" value="TYROSINE PHOSPHATSE N18, PUTATIVE-RELATED"/>
    <property type="match status" value="1"/>
</dbReference>
<comment type="subcellular location">
    <subcellularLocation>
        <location evidence="1">Cytoplasm</location>
    </subcellularLocation>
</comment>
<dbReference type="InterPro" id="IPR003595">
    <property type="entry name" value="Tyr_Pase_cat"/>
</dbReference>
<organism evidence="11">
    <name type="scientific">Timema poppense</name>
    <name type="common">Walking stick</name>
    <dbReference type="NCBI Taxonomy" id="170557"/>
    <lineage>
        <taxon>Eukaryota</taxon>
        <taxon>Metazoa</taxon>
        <taxon>Ecdysozoa</taxon>
        <taxon>Arthropoda</taxon>
        <taxon>Hexapoda</taxon>
        <taxon>Insecta</taxon>
        <taxon>Pterygota</taxon>
        <taxon>Neoptera</taxon>
        <taxon>Polyneoptera</taxon>
        <taxon>Phasmatodea</taxon>
        <taxon>Timematodea</taxon>
        <taxon>Timematoidea</taxon>
        <taxon>Timematidae</taxon>
        <taxon>Timema</taxon>
    </lineage>
</organism>
<dbReference type="SMART" id="SM00404">
    <property type="entry name" value="PTPc_motif"/>
    <property type="match status" value="1"/>
</dbReference>
<dbReference type="InterPro" id="IPR016130">
    <property type="entry name" value="Tyr_Pase_AS"/>
</dbReference>
<evidence type="ECO:0000256" key="4">
    <source>
        <dbReference type="ARBA" id="ARBA00022553"/>
    </source>
</evidence>
<evidence type="ECO:0000256" key="2">
    <source>
        <dbReference type="ARBA" id="ARBA00013064"/>
    </source>
</evidence>
<dbReference type="PROSITE" id="PS50055">
    <property type="entry name" value="TYR_PHOSPHATASE_PTP"/>
    <property type="match status" value="1"/>
</dbReference>
<accession>A0A7R9D7J7</accession>